<gene>
    <name evidence="3" type="ORF">MNEG_13077</name>
</gene>
<feature type="transmembrane region" description="Helical" evidence="2">
    <location>
        <begin position="6"/>
        <end position="32"/>
    </location>
</feature>
<dbReference type="AlphaFoldDB" id="A0A0D2LZY1"/>
<name>A0A0D2LZY1_9CHLO</name>
<feature type="region of interest" description="Disordered" evidence="1">
    <location>
        <begin position="35"/>
        <end position="165"/>
    </location>
</feature>
<feature type="compositionally biased region" description="Polar residues" evidence="1">
    <location>
        <begin position="43"/>
        <end position="62"/>
    </location>
</feature>
<proteinExistence type="predicted"/>
<reference evidence="3 4" key="1">
    <citation type="journal article" date="2013" name="BMC Genomics">
        <title>Reconstruction of the lipid metabolism for the microalga Monoraphidium neglectum from its genome sequence reveals characteristics suitable for biofuel production.</title>
        <authorList>
            <person name="Bogen C."/>
            <person name="Al-Dilaimi A."/>
            <person name="Albersmeier A."/>
            <person name="Wichmann J."/>
            <person name="Grundmann M."/>
            <person name="Rupp O."/>
            <person name="Lauersen K.J."/>
            <person name="Blifernez-Klassen O."/>
            <person name="Kalinowski J."/>
            <person name="Goesmann A."/>
            <person name="Mussgnug J.H."/>
            <person name="Kruse O."/>
        </authorList>
    </citation>
    <scope>NUCLEOTIDE SEQUENCE [LARGE SCALE GENOMIC DNA]</scope>
    <source>
        <strain evidence="3 4">SAG 48.87</strain>
    </source>
</reference>
<accession>A0A0D2LZY1</accession>
<feature type="compositionally biased region" description="Basic and acidic residues" evidence="1">
    <location>
        <begin position="150"/>
        <end position="165"/>
    </location>
</feature>
<dbReference type="KEGG" id="mng:MNEG_13077"/>
<protein>
    <submittedName>
        <fullName evidence="3">Uncharacterized protein</fullName>
    </submittedName>
</protein>
<keyword evidence="2" id="KW-0812">Transmembrane</keyword>
<dbReference type="RefSeq" id="XP_013893906.1">
    <property type="nucleotide sequence ID" value="XM_014038452.1"/>
</dbReference>
<keyword evidence="2" id="KW-1133">Transmembrane helix</keyword>
<dbReference type="Proteomes" id="UP000054498">
    <property type="component" value="Unassembled WGS sequence"/>
</dbReference>
<keyword evidence="2" id="KW-0472">Membrane</keyword>
<dbReference type="EMBL" id="KK103828">
    <property type="protein sequence ID" value="KIY94886.1"/>
    <property type="molecule type" value="Genomic_DNA"/>
</dbReference>
<evidence type="ECO:0000256" key="2">
    <source>
        <dbReference type="SAM" id="Phobius"/>
    </source>
</evidence>
<feature type="non-terminal residue" evidence="3">
    <location>
        <position position="165"/>
    </location>
</feature>
<dbReference type="GeneID" id="25730503"/>
<keyword evidence="4" id="KW-1185">Reference proteome</keyword>
<evidence type="ECO:0000313" key="4">
    <source>
        <dbReference type="Proteomes" id="UP000054498"/>
    </source>
</evidence>
<sequence>MGSSDAYLAATAAVAAGAAIGAAIALVGAACVGRDGGRVHASGISSSDASYPSKPTQERQPSTPEPCQHEVSSDEDATQRQAAEHLRRRPHQQQQQHHQPPRAPARSQRRRHPASGDACCGDQDRGCSGGGGGSNRGEFATSIDLVSPVDAKKRSDPYDCRPRSG</sequence>
<evidence type="ECO:0000256" key="1">
    <source>
        <dbReference type="SAM" id="MobiDB-lite"/>
    </source>
</evidence>
<organism evidence="3 4">
    <name type="scientific">Monoraphidium neglectum</name>
    <dbReference type="NCBI Taxonomy" id="145388"/>
    <lineage>
        <taxon>Eukaryota</taxon>
        <taxon>Viridiplantae</taxon>
        <taxon>Chlorophyta</taxon>
        <taxon>core chlorophytes</taxon>
        <taxon>Chlorophyceae</taxon>
        <taxon>CS clade</taxon>
        <taxon>Sphaeropleales</taxon>
        <taxon>Selenastraceae</taxon>
        <taxon>Monoraphidium</taxon>
    </lineage>
</organism>
<evidence type="ECO:0000313" key="3">
    <source>
        <dbReference type="EMBL" id="KIY94886.1"/>
    </source>
</evidence>